<evidence type="ECO:0000256" key="4">
    <source>
        <dbReference type="ARBA" id="ARBA00019403"/>
    </source>
</evidence>
<dbReference type="Pfam" id="PF03167">
    <property type="entry name" value="UDG"/>
    <property type="match status" value="1"/>
</dbReference>
<keyword evidence="9" id="KW-0408">Iron</keyword>
<evidence type="ECO:0000256" key="9">
    <source>
        <dbReference type="ARBA" id="ARBA00023004"/>
    </source>
</evidence>
<name>A0A1M3L5Y7_9BACT</name>
<evidence type="ECO:0000256" key="1">
    <source>
        <dbReference type="ARBA" id="ARBA00001400"/>
    </source>
</evidence>
<dbReference type="STRING" id="1895771.BGO89_04865"/>
<dbReference type="PANTHER" id="PTHR33693:SF1">
    <property type="entry name" value="TYPE-4 URACIL-DNA GLYCOSYLASE"/>
    <property type="match status" value="1"/>
</dbReference>
<evidence type="ECO:0000313" key="14">
    <source>
        <dbReference type="Proteomes" id="UP000184233"/>
    </source>
</evidence>
<sequence>MPVQPKPSVRSVSSAPLPATLDELYDAIHTCTKCPLGFTRNKFVFGSGSPTADLMVIGEAPGADEDAQGFPFVGRAGQLLTKILESIGLSRQDDVYICNILKCRPPNNRKPLVTETDECEPYLLEQIRVVKPKFILALGLTAANTLLKNKDSMGSLRGKVHDYHGINMLVTYHPAALLRNPEWKKLTWEDVKLLKSLMSAA</sequence>
<evidence type="ECO:0000256" key="5">
    <source>
        <dbReference type="ARBA" id="ARBA00022485"/>
    </source>
</evidence>
<keyword evidence="11" id="KW-0234">DNA repair</keyword>
<dbReference type="InterPro" id="IPR005122">
    <property type="entry name" value="Uracil-DNA_glycosylase-like"/>
</dbReference>
<protein>
    <recommendedName>
        <fullName evidence="4">Type-4 uracil-DNA glycosylase</fullName>
        <ecNumber evidence="3">3.2.2.27</ecNumber>
    </recommendedName>
</protein>
<dbReference type="AlphaFoldDB" id="A0A1M3L5Y7"/>
<comment type="similarity">
    <text evidence="2">Belongs to the uracil-DNA glycosylase (UDG) superfamily. Type 4 (UDGa) family.</text>
</comment>
<dbReference type="SMART" id="SM00986">
    <property type="entry name" value="UDG"/>
    <property type="match status" value="1"/>
</dbReference>
<gene>
    <name evidence="13" type="ORF">BGO89_04865</name>
</gene>
<dbReference type="GO" id="GO:0004844">
    <property type="term" value="F:uracil DNA N-glycosylase activity"/>
    <property type="evidence" value="ECO:0007669"/>
    <property type="project" value="UniProtKB-EC"/>
</dbReference>
<evidence type="ECO:0000313" key="13">
    <source>
        <dbReference type="EMBL" id="OJX60978.1"/>
    </source>
</evidence>
<dbReference type="InterPro" id="IPR051536">
    <property type="entry name" value="UDG_Type-4/5"/>
</dbReference>
<evidence type="ECO:0000259" key="12">
    <source>
        <dbReference type="SMART" id="SM00986"/>
    </source>
</evidence>
<dbReference type="NCBIfam" id="TIGR00758">
    <property type="entry name" value="UDG_fam4"/>
    <property type="match status" value="1"/>
</dbReference>
<proteinExistence type="inferred from homology"/>
<evidence type="ECO:0000256" key="8">
    <source>
        <dbReference type="ARBA" id="ARBA00022801"/>
    </source>
</evidence>
<keyword evidence="10" id="KW-0411">Iron-sulfur</keyword>
<accession>A0A1M3L5Y7</accession>
<dbReference type="Gene3D" id="3.40.470.10">
    <property type="entry name" value="Uracil-DNA glycosylase-like domain"/>
    <property type="match status" value="1"/>
</dbReference>
<keyword evidence="8" id="KW-0378">Hydrolase</keyword>
<keyword evidence="5" id="KW-0004">4Fe-4S</keyword>
<dbReference type="GO" id="GO:0051539">
    <property type="term" value="F:4 iron, 4 sulfur cluster binding"/>
    <property type="evidence" value="ECO:0007669"/>
    <property type="project" value="UniProtKB-KW"/>
</dbReference>
<comment type="catalytic activity">
    <reaction evidence="1">
        <text>Hydrolyzes single-stranded DNA or mismatched double-stranded DNA and polynucleotides, releasing free uracil.</text>
        <dbReference type="EC" id="3.2.2.27"/>
    </reaction>
</comment>
<evidence type="ECO:0000256" key="3">
    <source>
        <dbReference type="ARBA" id="ARBA00012030"/>
    </source>
</evidence>
<evidence type="ECO:0000256" key="11">
    <source>
        <dbReference type="ARBA" id="ARBA00023204"/>
    </source>
</evidence>
<dbReference type="EC" id="3.2.2.27" evidence="3"/>
<dbReference type="InterPro" id="IPR005273">
    <property type="entry name" value="Ura-DNA_glyco_family4"/>
</dbReference>
<comment type="caution">
    <text evidence="13">The sequence shown here is derived from an EMBL/GenBank/DDBJ whole genome shotgun (WGS) entry which is preliminary data.</text>
</comment>
<evidence type="ECO:0000256" key="7">
    <source>
        <dbReference type="ARBA" id="ARBA00022763"/>
    </source>
</evidence>
<dbReference type="InterPro" id="IPR036895">
    <property type="entry name" value="Uracil-DNA_glycosylase-like_sf"/>
</dbReference>
<dbReference type="PANTHER" id="PTHR33693">
    <property type="entry name" value="TYPE-5 URACIL-DNA GLYCOSYLASE"/>
    <property type="match status" value="1"/>
</dbReference>
<feature type="domain" description="Uracil-DNA glycosylase-like" evidence="12">
    <location>
        <begin position="45"/>
        <end position="192"/>
    </location>
</feature>
<keyword evidence="6" id="KW-0479">Metal-binding</keyword>
<dbReference type="GO" id="GO:0046872">
    <property type="term" value="F:metal ion binding"/>
    <property type="evidence" value="ECO:0007669"/>
    <property type="project" value="UniProtKB-KW"/>
</dbReference>
<reference evidence="13 14" key="1">
    <citation type="submission" date="2016-09" db="EMBL/GenBank/DDBJ databases">
        <title>Genome-resolved meta-omics ties microbial dynamics to process performance in biotechnology for thiocyanate degradation.</title>
        <authorList>
            <person name="Kantor R.S."/>
            <person name="Huddy R.J."/>
            <person name="Iyer R."/>
            <person name="Thomas B.C."/>
            <person name="Brown C.T."/>
            <person name="Anantharaman K."/>
            <person name="Tringe S."/>
            <person name="Hettich R.L."/>
            <person name="Harrison S.T."/>
            <person name="Banfield J.F."/>
        </authorList>
    </citation>
    <scope>NUCLEOTIDE SEQUENCE [LARGE SCALE GENOMIC DNA]</scope>
    <source>
        <strain evidence="13">59-99</strain>
    </source>
</reference>
<keyword evidence="7" id="KW-0227">DNA damage</keyword>
<evidence type="ECO:0000256" key="2">
    <source>
        <dbReference type="ARBA" id="ARBA00006521"/>
    </source>
</evidence>
<evidence type="ECO:0000256" key="10">
    <source>
        <dbReference type="ARBA" id="ARBA00023014"/>
    </source>
</evidence>
<dbReference type="EMBL" id="MKVH01000003">
    <property type="protein sequence ID" value="OJX60978.1"/>
    <property type="molecule type" value="Genomic_DNA"/>
</dbReference>
<dbReference type="SMART" id="SM00987">
    <property type="entry name" value="UreE_C"/>
    <property type="match status" value="1"/>
</dbReference>
<organism evidence="13 14">
    <name type="scientific">Candidatus Kapaibacterium thiocyanatum</name>
    <dbReference type="NCBI Taxonomy" id="1895771"/>
    <lineage>
        <taxon>Bacteria</taxon>
        <taxon>Pseudomonadati</taxon>
        <taxon>Candidatus Kapaibacteriota</taxon>
        <taxon>Candidatus Kapaibacteriia</taxon>
        <taxon>Candidatus Kapaibacteriales</taxon>
        <taxon>Candidatus Kapaibacteriaceae</taxon>
        <taxon>Candidatus Kapaibacterium</taxon>
    </lineage>
</organism>
<dbReference type="CDD" id="cd10030">
    <property type="entry name" value="UDG-F4_TTUDGA_SPO1dp_like"/>
    <property type="match status" value="1"/>
</dbReference>
<dbReference type="Proteomes" id="UP000184233">
    <property type="component" value="Unassembled WGS sequence"/>
</dbReference>
<evidence type="ECO:0000256" key="6">
    <source>
        <dbReference type="ARBA" id="ARBA00022723"/>
    </source>
</evidence>
<dbReference type="SUPFAM" id="SSF52141">
    <property type="entry name" value="Uracil-DNA glycosylase-like"/>
    <property type="match status" value="1"/>
</dbReference>
<dbReference type="GO" id="GO:0006281">
    <property type="term" value="P:DNA repair"/>
    <property type="evidence" value="ECO:0007669"/>
    <property type="project" value="UniProtKB-KW"/>
</dbReference>